<evidence type="ECO:0000256" key="7">
    <source>
        <dbReference type="PIRNR" id="PIRNR016398"/>
    </source>
</evidence>
<keyword evidence="3 7" id="KW-0238">DNA-binding</keyword>
<feature type="region of interest" description="Disordered" evidence="8">
    <location>
        <begin position="23"/>
        <end position="62"/>
    </location>
</feature>
<comment type="similarity">
    <text evidence="7">Belongs to the TFIIE beta subunit family.</text>
</comment>
<protein>
    <recommendedName>
        <fullName evidence="7">Transcription initiation factor IIE subunit beta</fullName>
    </recommendedName>
</protein>
<dbReference type="InterPro" id="IPR016656">
    <property type="entry name" value="TFIIE-bsu"/>
</dbReference>
<keyword evidence="2 7" id="KW-0805">Transcription regulation</keyword>
<dbReference type="PANTHER" id="PTHR12716">
    <property type="entry name" value="TRANSCRIPTION INITIATION FACTOR IIE, BETA SUBUNIT"/>
    <property type="match status" value="1"/>
</dbReference>
<dbReference type="GO" id="GO:0005673">
    <property type="term" value="C:transcription factor TFIIE complex"/>
    <property type="evidence" value="ECO:0007669"/>
    <property type="project" value="UniProtKB-UniRule"/>
</dbReference>
<keyword evidence="4 7" id="KW-0804">Transcription</keyword>
<evidence type="ECO:0000256" key="8">
    <source>
        <dbReference type="SAM" id="MobiDB-lite"/>
    </source>
</evidence>
<evidence type="ECO:0000256" key="2">
    <source>
        <dbReference type="ARBA" id="ARBA00023015"/>
    </source>
</evidence>
<feature type="compositionally biased region" description="Basic and acidic residues" evidence="8">
    <location>
        <begin position="49"/>
        <end position="60"/>
    </location>
</feature>
<evidence type="ECO:0000256" key="4">
    <source>
        <dbReference type="ARBA" id="ARBA00023163"/>
    </source>
</evidence>
<reference evidence="10" key="1">
    <citation type="submission" date="2023-04" db="EMBL/GenBank/DDBJ databases">
        <title>Candida boidinii NBRC 10035.</title>
        <authorList>
            <person name="Ichikawa N."/>
            <person name="Sato H."/>
            <person name="Tonouchi N."/>
        </authorList>
    </citation>
    <scope>NUCLEOTIDE SEQUENCE</scope>
    <source>
        <strain evidence="10">NBRC 10035</strain>
    </source>
</reference>
<dbReference type="InterPro" id="IPR040501">
    <property type="entry name" value="TFA2_Winged_2"/>
</dbReference>
<gene>
    <name evidence="10" type="ORF">Cboi02_000254300</name>
</gene>
<keyword evidence="11" id="KW-1185">Reference proteome</keyword>
<dbReference type="GO" id="GO:0001097">
    <property type="term" value="F:TFIIH-class transcription factor complex binding"/>
    <property type="evidence" value="ECO:0007669"/>
    <property type="project" value="TreeGrafter"/>
</dbReference>
<dbReference type="InterPro" id="IPR003166">
    <property type="entry name" value="TFIIE_bsu_DNA-bd"/>
</dbReference>
<evidence type="ECO:0000313" key="10">
    <source>
        <dbReference type="EMBL" id="GME69765.1"/>
    </source>
</evidence>
<dbReference type="PIRSF" id="PIRSF016398">
    <property type="entry name" value="TFIIE-beta"/>
    <property type="match status" value="1"/>
</dbReference>
<dbReference type="Pfam" id="PF22254">
    <property type="entry name" value="TFA2_E-tether"/>
    <property type="match status" value="1"/>
</dbReference>
<dbReference type="Pfam" id="PF18121">
    <property type="entry name" value="TFA2_Winged_2"/>
    <property type="match status" value="1"/>
</dbReference>
<comment type="subunit">
    <text evidence="7">Tetramer of two alpha and two beta chains.</text>
</comment>
<proteinExistence type="inferred from homology"/>
<dbReference type="OrthoDB" id="5323195at2759"/>
<dbReference type="GO" id="GO:0006367">
    <property type="term" value="P:transcription initiation at RNA polymerase II promoter"/>
    <property type="evidence" value="ECO:0007669"/>
    <property type="project" value="UniProtKB-UniRule"/>
</dbReference>
<dbReference type="EMBL" id="BSXN01000772">
    <property type="protein sequence ID" value="GME69765.1"/>
    <property type="molecule type" value="Genomic_DNA"/>
</dbReference>
<dbReference type="Proteomes" id="UP001165120">
    <property type="component" value="Unassembled WGS sequence"/>
</dbReference>
<evidence type="ECO:0000256" key="6">
    <source>
        <dbReference type="ARBA" id="ARBA00025581"/>
    </source>
</evidence>
<accession>A0A9W6SYC4</accession>
<evidence type="ECO:0000256" key="1">
    <source>
        <dbReference type="ARBA" id="ARBA00004123"/>
    </source>
</evidence>
<dbReference type="AlphaFoldDB" id="A0A9W6SYC4"/>
<organism evidence="10 11">
    <name type="scientific">Candida boidinii</name>
    <name type="common">Yeast</name>
    <dbReference type="NCBI Taxonomy" id="5477"/>
    <lineage>
        <taxon>Eukaryota</taxon>
        <taxon>Fungi</taxon>
        <taxon>Dikarya</taxon>
        <taxon>Ascomycota</taxon>
        <taxon>Saccharomycotina</taxon>
        <taxon>Pichiomycetes</taxon>
        <taxon>Pichiales</taxon>
        <taxon>Pichiaceae</taxon>
        <taxon>Ogataea</taxon>
        <taxon>Ogataea/Candida clade</taxon>
    </lineage>
</organism>
<keyword evidence="5 7" id="KW-0539">Nucleus</keyword>
<feature type="domain" description="TFIIE beta" evidence="9">
    <location>
        <begin position="56"/>
        <end position="133"/>
    </location>
</feature>
<dbReference type="PROSITE" id="PS51351">
    <property type="entry name" value="TFIIE_BETA_C"/>
    <property type="match status" value="1"/>
</dbReference>
<comment type="function">
    <text evidence="6 7">Recruits TFIIH to the initiation complex and stimulates the RNA polymerase II C-terminal domain kinase and DNA-dependent ATPase activities of TFIIH. Both TFIIH and TFIIE are required for promoter clearance by RNA polymerase.</text>
</comment>
<evidence type="ECO:0000313" key="11">
    <source>
        <dbReference type="Proteomes" id="UP001165120"/>
    </source>
</evidence>
<comment type="subcellular location">
    <subcellularLocation>
        <location evidence="1 7">Nucleus</location>
    </subcellularLocation>
</comment>
<dbReference type="GO" id="GO:0003677">
    <property type="term" value="F:DNA binding"/>
    <property type="evidence" value="ECO:0007669"/>
    <property type="project" value="UniProtKB-UniRule"/>
</dbReference>
<name>A0A9W6SYC4_CANBO</name>
<dbReference type="InterPro" id="IPR054600">
    <property type="entry name" value="TFA2_E-tether"/>
</dbReference>
<comment type="caution">
    <text evidence="10">The sequence shown here is derived from an EMBL/GenBank/DDBJ whole genome shotgun (WGS) entry which is preliminary data.</text>
</comment>
<evidence type="ECO:0000259" key="9">
    <source>
        <dbReference type="PROSITE" id="PS51351"/>
    </source>
</evidence>
<evidence type="ECO:0000256" key="3">
    <source>
        <dbReference type="ARBA" id="ARBA00023125"/>
    </source>
</evidence>
<dbReference type="Pfam" id="PF02186">
    <property type="entry name" value="TFIIE_beta"/>
    <property type="match status" value="1"/>
</dbReference>
<dbReference type="PANTHER" id="PTHR12716:SF8">
    <property type="entry name" value="TRANSCRIPTION INITIATION FACTOR IIE SUBUNIT BETA"/>
    <property type="match status" value="1"/>
</dbReference>
<sequence length="276" mass="31666">MSDSFASQLNAFKKSLKTSSVTLPDQKRVIRQSSPTAKPSPLREAIKRKKEEDELKENPIKRNKHGLKPLSLRLEEAIDVIKKYDRPVAINDLSSIMAENVDSALIKCLKIANTISYDPVKKTVEYVSIYKIKSEEDLMRTLRSQTTFAGLSVKELKDGWHSCTQTLNKLEKENKIIIYKTKKDNAARHVWLNLDGKIGDQVDYEFIDIWRKVRVPKGDDLIKLMIDNGLMPTNYDPEAIKKKTAPVQERKQKKARKGKVTNIHMKGILRDYSSRV</sequence>
<evidence type="ECO:0000256" key="5">
    <source>
        <dbReference type="ARBA" id="ARBA00023242"/>
    </source>
</evidence>